<evidence type="ECO:0000313" key="4">
    <source>
        <dbReference type="Proteomes" id="UP000237662"/>
    </source>
</evidence>
<dbReference type="SUPFAM" id="SSF55874">
    <property type="entry name" value="ATPase domain of HSP90 chaperone/DNA topoisomerase II/histidine kinase"/>
    <property type="match status" value="1"/>
</dbReference>
<dbReference type="PANTHER" id="PTHR34220">
    <property type="entry name" value="SENSOR HISTIDINE KINASE YPDA"/>
    <property type="match status" value="1"/>
</dbReference>
<proteinExistence type="predicted"/>
<dbReference type="Gene3D" id="3.30.565.10">
    <property type="entry name" value="Histidine kinase-like ATPase, C-terminal domain"/>
    <property type="match status" value="1"/>
</dbReference>
<keyword evidence="4" id="KW-1185">Reference proteome</keyword>
<feature type="transmembrane region" description="Helical" evidence="1">
    <location>
        <begin position="9"/>
        <end position="29"/>
    </location>
</feature>
<feature type="domain" description="Signal transduction histidine kinase internal region" evidence="2">
    <location>
        <begin position="154"/>
        <end position="225"/>
    </location>
</feature>
<keyword evidence="1" id="KW-0472">Membrane</keyword>
<dbReference type="GO" id="GO:0016020">
    <property type="term" value="C:membrane"/>
    <property type="evidence" value="ECO:0007669"/>
    <property type="project" value="InterPro"/>
</dbReference>
<name>A0A2S6I7X4_9BACT</name>
<feature type="transmembrane region" description="Helical" evidence="1">
    <location>
        <begin position="71"/>
        <end position="90"/>
    </location>
</feature>
<evidence type="ECO:0000259" key="2">
    <source>
        <dbReference type="Pfam" id="PF06580"/>
    </source>
</evidence>
<dbReference type="InterPro" id="IPR010559">
    <property type="entry name" value="Sig_transdc_His_kin_internal"/>
</dbReference>
<dbReference type="PANTHER" id="PTHR34220:SF7">
    <property type="entry name" value="SENSOR HISTIDINE KINASE YPDA"/>
    <property type="match status" value="1"/>
</dbReference>
<dbReference type="Pfam" id="PF06580">
    <property type="entry name" value="His_kinase"/>
    <property type="match status" value="1"/>
</dbReference>
<accession>A0A2S6I7X4</accession>
<organism evidence="3 4">
    <name type="scientific">Neolewinella xylanilytica</name>
    <dbReference type="NCBI Taxonomy" id="1514080"/>
    <lineage>
        <taxon>Bacteria</taxon>
        <taxon>Pseudomonadati</taxon>
        <taxon>Bacteroidota</taxon>
        <taxon>Saprospiria</taxon>
        <taxon>Saprospirales</taxon>
        <taxon>Lewinellaceae</taxon>
        <taxon>Neolewinella</taxon>
    </lineage>
</organism>
<feature type="transmembrane region" description="Helical" evidence="1">
    <location>
        <begin position="41"/>
        <end position="64"/>
    </location>
</feature>
<gene>
    <name evidence="3" type="ORF">CLV84_0537</name>
</gene>
<dbReference type="InterPro" id="IPR050640">
    <property type="entry name" value="Bact_2-comp_sensor_kinase"/>
</dbReference>
<sequence>MQRPDLPRIALQALAWVGLWAVVFLIVGGGFDAPFRYFRRLFPLLIAIGAVVFVNGAVLVPSLYFRGRRGWYVVAAVALVVATTLVLQNIDFSGRRFPVLYERLSRNRNLGQGTLRYLLPLATSVIGSVLVDVMRYAGQQEKRIVQAQREQLATELKFLKSQVNPHFLFNTLNNIYTLTLLRDDKAPESLLKLSAMLRYMLYDAEIEVVPLGREIDYLRNYVALRGLKDSRGLNVTVELDDSRPELPVAPLLLIPFVENAYKHSRVEDREAGYITVALTTGPTTIDFRVTNSVPPIPSPVDGVGGIGLDNVRKRLELLYPDRHQLTVDAAPERFSIHLQLRVA</sequence>
<evidence type="ECO:0000313" key="3">
    <source>
        <dbReference type="EMBL" id="PPK87592.1"/>
    </source>
</evidence>
<dbReference type="AlphaFoldDB" id="A0A2S6I7X4"/>
<dbReference type="InterPro" id="IPR036890">
    <property type="entry name" value="HATPase_C_sf"/>
</dbReference>
<keyword evidence="1" id="KW-0812">Transmembrane</keyword>
<evidence type="ECO:0000256" key="1">
    <source>
        <dbReference type="SAM" id="Phobius"/>
    </source>
</evidence>
<dbReference type="Proteomes" id="UP000237662">
    <property type="component" value="Unassembled WGS sequence"/>
</dbReference>
<comment type="caution">
    <text evidence="3">The sequence shown here is derived from an EMBL/GenBank/DDBJ whole genome shotgun (WGS) entry which is preliminary data.</text>
</comment>
<keyword evidence="1" id="KW-1133">Transmembrane helix</keyword>
<reference evidence="3 4" key="1">
    <citation type="submission" date="2018-02" db="EMBL/GenBank/DDBJ databases">
        <title>Genomic Encyclopedia of Archaeal and Bacterial Type Strains, Phase II (KMG-II): from individual species to whole genera.</title>
        <authorList>
            <person name="Goeker M."/>
        </authorList>
    </citation>
    <scope>NUCLEOTIDE SEQUENCE [LARGE SCALE GENOMIC DNA]</scope>
    <source>
        <strain evidence="3 4">DSM 29526</strain>
    </source>
</reference>
<dbReference type="RefSeq" id="WP_170067539.1">
    <property type="nucleotide sequence ID" value="NZ_PTJC01000005.1"/>
</dbReference>
<protein>
    <submittedName>
        <fullName evidence="3">Histidine kinase</fullName>
    </submittedName>
</protein>
<keyword evidence="3" id="KW-0418">Kinase</keyword>
<dbReference type="GO" id="GO:0000155">
    <property type="term" value="F:phosphorelay sensor kinase activity"/>
    <property type="evidence" value="ECO:0007669"/>
    <property type="project" value="InterPro"/>
</dbReference>
<dbReference type="EMBL" id="PTJC01000005">
    <property type="protein sequence ID" value="PPK87592.1"/>
    <property type="molecule type" value="Genomic_DNA"/>
</dbReference>
<keyword evidence="3" id="KW-0808">Transferase</keyword>